<comment type="caution">
    <text evidence="2">The sequence shown here is derived from an EMBL/GenBank/DDBJ whole genome shotgun (WGS) entry which is preliminary data.</text>
</comment>
<keyword evidence="3" id="KW-1185">Reference proteome</keyword>
<gene>
    <name evidence="2" type="ORF">GCM10023314_15120</name>
</gene>
<accession>A0ABP9GQD9</accession>
<evidence type="ECO:0000259" key="1">
    <source>
        <dbReference type="Pfam" id="PF00535"/>
    </source>
</evidence>
<evidence type="ECO:0000313" key="3">
    <source>
        <dbReference type="Proteomes" id="UP001501302"/>
    </source>
</evidence>
<protein>
    <submittedName>
        <fullName evidence="2">Glycosyltransferase family 2 protein</fullName>
    </submittedName>
</protein>
<dbReference type="InterPro" id="IPR001173">
    <property type="entry name" value="Glyco_trans_2-like"/>
</dbReference>
<name>A0ABP9GQD9_9FLAO</name>
<organism evidence="2 3">
    <name type="scientific">Algibacter agarivorans</name>
    <dbReference type="NCBI Taxonomy" id="1109741"/>
    <lineage>
        <taxon>Bacteria</taxon>
        <taxon>Pseudomonadati</taxon>
        <taxon>Bacteroidota</taxon>
        <taxon>Flavobacteriia</taxon>
        <taxon>Flavobacteriales</taxon>
        <taxon>Flavobacteriaceae</taxon>
        <taxon>Algibacter</taxon>
    </lineage>
</organism>
<reference evidence="3" key="1">
    <citation type="journal article" date="2019" name="Int. J. Syst. Evol. Microbiol.">
        <title>The Global Catalogue of Microorganisms (GCM) 10K type strain sequencing project: providing services to taxonomists for standard genome sequencing and annotation.</title>
        <authorList>
            <consortium name="The Broad Institute Genomics Platform"/>
            <consortium name="The Broad Institute Genome Sequencing Center for Infectious Disease"/>
            <person name="Wu L."/>
            <person name="Ma J."/>
        </authorList>
    </citation>
    <scope>NUCLEOTIDE SEQUENCE [LARGE SCALE GENOMIC DNA]</scope>
    <source>
        <strain evidence="3">JCM 18285</strain>
    </source>
</reference>
<dbReference type="InterPro" id="IPR050834">
    <property type="entry name" value="Glycosyltransf_2"/>
</dbReference>
<dbReference type="EMBL" id="BAABJJ010000018">
    <property type="protein sequence ID" value="GAA4943021.1"/>
    <property type="molecule type" value="Genomic_DNA"/>
</dbReference>
<proteinExistence type="predicted"/>
<dbReference type="RefSeq" id="WP_345191193.1">
    <property type="nucleotide sequence ID" value="NZ_BAABJJ010000018.1"/>
</dbReference>
<dbReference type="PANTHER" id="PTHR43685">
    <property type="entry name" value="GLYCOSYLTRANSFERASE"/>
    <property type="match status" value="1"/>
</dbReference>
<dbReference type="Gene3D" id="3.90.550.10">
    <property type="entry name" value="Spore Coat Polysaccharide Biosynthesis Protein SpsA, Chain A"/>
    <property type="match status" value="1"/>
</dbReference>
<dbReference type="InterPro" id="IPR029044">
    <property type="entry name" value="Nucleotide-diphossugar_trans"/>
</dbReference>
<dbReference type="SUPFAM" id="SSF53448">
    <property type="entry name" value="Nucleotide-diphospho-sugar transferases"/>
    <property type="match status" value="1"/>
</dbReference>
<dbReference type="Proteomes" id="UP001501302">
    <property type="component" value="Unassembled WGS sequence"/>
</dbReference>
<sequence>MKFSLIIPTYNRATLIGETIQSVIDQSYSNWECIVVDDGSTDNTEQVVNEFINRDSRISFYRRPEGRLKGANACRNFGLEKSNGAIINWLDSDDLLIVNHFQTHINEHEKSHVNCVVSRALTFGSNLEDLNDLWSEITPNEEDWKDMICGRISWATPSPTWKKNSLPIRPFNEALQDAQEWFFHVTMLLNDMSYQILNIDTIRVRRHDKRIGKSVSAQKFWSRYVSRLMIYRTLKKNRKLDSNLEFYLFKIMLNALKKSTYHLYFNNIFEMSFSLLWYGINTIYWKQIYRGVLLGVPLYSIFKKGETFFKFKNRV</sequence>
<dbReference type="CDD" id="cd00761">
    <property type="entry name" value="Glyco_tranf_GTA_type"/>
    <property type="match status" value="1"/>
</dbReference>
<evidence type="ECO:0000313" key="2">
    <source>
        <dbReference type="EMBL" id="GAA4943021.1"/>
    </source>
</evidence>
<feature type="domain" description="Glycosyltransferase 2-like" evidence="1">
    <location>
        <begin position="4"/>
        <end position="129"/>
    </location>
</feature>
<dbReference type="Pfam" id="PF00535">
    <property type="entry name" value="Glycos_transf_2"/>
    <property type="match status" value="1"/>
</dbReference>
<dbReference type="PANTHER" id="PTHR43685:SF2">
    <property type="entry name" value="GLYCOSYLTRANSFERASE 2-LIKE DOMAIN-CONTAINING PROTEIN"/>
    <property type="match status" value="1"/>
</dbReference>